<organism evidence="2 3">
    <name type="scientific">Plectus sambesii</name>
    <dbReference type="NCBI Taxonomy" id="2011161"/>
    <lineage>
        <taxon>Eukaryota</taxon>
        <taxon>Metazoa</taxon>
        <taxon>Ecdysozoa</taxon>
        <taxon>Nematoda</taxon>
        <taxon>Chromadorea</taxon>
        <taxon>Plectida</taxon>
        <taxon>Plectina</taxon>
        <taxon>Plectoidea</taxon>
        <taxon>Plectidae</taxon>
        <taxon>Plectus</taxon>
    </lineage>
</organism>
<proteinExistence type="predicted"/>
<dbReference type="AlphaFoldDB" id="A0A914WNB1"/>
<evidence type="ECO:0000313" key="2">
    <source>
        <dbReference type="Proteomes" id="UP000887566"/>
    </source>
</evidence>
<protein>
    <submittedName>
        <fullName evidence="3">Uncharacterized protein</fullName>
    </submittedName>
</protein>
<sequence>MHANKNTRLLRSQREFFELKSEVVKAFMLIFRVVAALSALVSGQLNRRGRCGSEPGFDDKLARSLPVPLARICLPPPLRTIDFPGQATRGSVAGCRGESGEREAPSHRRQTAAGRSPALPFAFSSRLPCFITTSSAPLPFLSHRDTTRLEHTRASGMLEGVIEARIGRRVVISVENYGRY</sequence>
<evidence type="ECO:0000256" key="1">
    <source>
        <dbReference type="SAM" id="MobiDB-lite"/>
    </source>
</evidence>
<keyword evidence="2" id="KW-1185">Reference proteome</keyword>
<name>A0A914WNB1_9BILA</name>
<evidence type="ECO:0000313" key="3">
    <source>
        <dbReference type="WBParaSite" id="PSAMB.scaffold46size96096.g1027.t1"/>
    </source>
</evidence>
<dbReference type="Proteomes" id="UP000887566">
    <property type="component" value="Unplaced"/>
</dbReference>
<dbReference type="WBParaSite" id="PSAMB.scaffold46size96096.g1027.t1">
    <property type="protein sequence ID" value="PSAMB.scaffold46size96096.g1027.t1"/>
    <property type="gene ID" value="PSAMB.scaffold46size96096.g1027"/>
</dbReference>
<feature type="region of interest" description="Disordered" evidence="1">
    <location>
        <begin position="84"/>
        <end position="115"/>
    </location>
</feature>
<accession>A0A914WNB1</accession>
<reference evidence="3" key="1">
    <citation type="submission" date="2022-11" db="UniProtKB">
        <authorList>
            <consortium name="WormBaseParasite"/>
        </authorList>
    </citation>
    <scope>IDENTIFICATION</scope>
</reference>